<gene>
    <name evidence="1" type="ORF">SS1G_09911</name>
</gene>
<sequence length="62" mass="6916">MVRLKGAGASLGIKVRLQCMIFRGKEALPRTKASWGKGERECEGRETPYTKQLAQHNIIQSS</sequence>
<evidence type="ECO:0000313" key="2">
    <source>
        <dbReference type="Proteomes" id="UP000001312"/>
    </source>
</evidence>
<organism evidence="1 2">
    <name type="scientific">Sclerotinia sclerotiorum (strain ATCC 18683 / 1980 / Ss-1)</name>
    <name type="common">White mold</name>
    <name type="synonym">Whetzelinia sclerotiorum</name>
    <dbReference type="NCBI Taxonomy" id="665079"/>
    <lineage>
        <taxon>Eukaryota</taxon>
        <taxon>Fungi</taxon>
        <taxon>Dikarya</taxon>
        <taxon>Ascomycota</taxon>
        <taxon>Pezizomycotina</taxon>
        <taxon>Leotiomycetes</taxon>
        <taxon>Helotiales</taxon>
        <taxon>Sclerotiniaceae</taxon>
        <taxon>Sclerotinia</taxon>
    </lineage>
</organism>
<dbReference type="KEGG" id="ssl:SS1G_09911"/>
<reference evidence="2" key="1">
    <citation type="journal article" date="2011" name="PLoS Genet.">
        <title>Genomic analysis of the necrotrophic fungal pathogens Sclerotinia sclerotiorum and Botrytis cinerea.</title>
        <authorList>
            <person name="Amselem J."/>
            <person name="Cuomo C.A."/>
            <person name="van Kan J.A."/>
            <person name="Viaud M."/>
            <person name="Benito E.P."/>
            <person name="Couloux A."/>
            <person name="Coutinho P.M."/>
            <person name="de Vries R.P."/>
            <person name="Dyer P.S."/>
            <person name="Fillinger S."/>
            <person name="Fournier E."/>
            <person name="Gout L."/>
            <person name="Hahn M."/>
            <person name="Kohn L."/>
            <person name="Lapalu N."/>
            <person name="Plummer K.M."/>
            <person name="Pradier J.M."/>
            <person name="Quevillon E."/>
            <person name="Sharon A."/>
            <person name="Simon A."/>
            <person name="ten Have A."/>
            <person name="Tudzynski B."/>
            <person name="Tudzynski P."/>
            <person name="Wincker P."/>
            <person name="Andrew M."/>
            <person name="Anthouard V."/>
            <person name="Beever R.E."/>
            <person name="Beffa R."/>
            <person name="Benoit I."/>
            <person name="Bouzid O."/>
            <person name="Brault B."/>
            <person name="Chen Z."/>
            <person name="Choquer M."/>
            <person name="Collemare J."/>
            <person name="Cotton P."/>
            <person name="Danchin E.G."/>
            <person name="Da Silva C."/>
            <person name="Gautier A."/>
            <person name="Giraud C."/>
            <person name="Giraud T."/>
            <person name="Gonzalez C."/>
            <person name="Grossetete S."/>
            <person name="Guldener U."/>
            <person name="Henrissat B."/>
            <person name="Howlett B.J."/>
            <person name="Kodira C."/>
            <person name="Kretschmer M."/>
            <person name="Lappartient A."/>
            <person name="Leroch M."/>
            <person name="Levis C."/>
            <person name="Mauceli E."/>
            <person name="Neuveglise C."/>
            <person name="Oeser B."/>
            <person name="Pearson M."/>
            <person name="Poulain J."/>
            <person name="Poussereau N."/>
            <person name="Quesneville H."/>
            <person name="Rascle C."/>
            <person name="Schumacher J."/>
            <person name="Segurens B."/>
            <person name="Sexton A."/>
            <person name="Silva E."/>
            <person name="Sirven C."/>
            <person name="Soanes D.M."/>
            <person name="Talbot N.J."/>
            <person name="Templeton M."/>
            <person name="Yandava C."/>
            <person name="Yarden O."/>
            <person name="Zeng Q."/>
            <person name="Rollins J.A."/>
            <person name="Lebrun M.H."/>
            <person name="Dickman M."/>
        </authorList>
    </citation>
    <scope>NUCLEOTIDE SEQUENCE [LARGE SCALE GENOMIC DNA]</scope>
    <source>
        <strain evidence="2">ATCC 18683 / 1980 / Ss-1</strain>
    </source>
</reference>
<dbReference type="GeneID" id="5485235"/>
<protein>
    <submittedName>
        <fullName evidence="1">Uncharacterized protein</fullName>
    </submittedName>
</protein>
<keyword evidence="2" id="KW-1185">Reference proteome</keyword>
<accession>A7EX52</accession>
<dbReference type="InParanoid" id="A7EX52"/>
<dbReference type="AlphaFoldDB" id="A7EX52"/>
<proteinExistence type="predicted"/>
<dbReference type="RefSeq" id="XP_001589278.1">
    <property type="nucleotide sequence ID" value="XM_001589228.1"/>
</dbReference>
<dbReference type="Proteomes" id="UP000001312">
    <property type="component" value="Unassembled WGS sequence"/>
</dbReference>
<dbReference type="EMBL" id="CH476634">
    <property type="protein sequence ID" value="EDN94044.1"/>
    <property type="molecule type" value="Genomic_DNA"/>
</dbReference>
<name>A7EX52_SCLS1</name>
<evidence type="ECO:0000313" key="1">
    <source>
        <dbReference type="EMBL" id="EDN94044.1"/>
    </source>
</evidence>